<dbReference type="GO" id="GO:0016491">
    <property type="term" value="F:oxidoreductase activity"/>
    <property type="evidence" value="ECO:0007669"/>
    <property type="project" value="UniProtKB-KW"/>
</dbReference>
<dbReference type="PROSITE" id="PS50206">
    <property type="entry name" value="RHODANESE_3"/>
    <property type="match status" value="1"/>
</dbReference>
<keyword evidence="5" id="KW-0560">Oxidoreductase</keyword>
<dbReference type="InterPro" id="IPR050260">
    <property type="entry name" value="FAD-bd_OxRdtase"/>
</dbReference>
<dbReference type="EMBL" id="VWNE01000016">
    <property type="protein sequence ID" value="KAA8482547.1"/>
    <property type="molecule type" value="Genomic_DNA"/>
</dbReference>
<evidence type="ECO:0000256" key="6">
    <source>
        <dbReference type="ARBA" id="ARBA00023284"/>
    </source>
</evidence>
<dbReference type="Gene3D" id="3.50.50.60">
    <property type="entry name" value="FAD/NAD(P)-binding domain"/>
    <property type="match status" value="2"/>
</dbReference>
<dbReference type="Gene3D" id="3.40.250.10">
    <property type="entry name" value="Rhodanese-like domain"/>
    <property type="match status" value="1"/>
</dbReference>
<dbReference type="InterPro" id="IPR036188">
    <property type="entry name" value="FAD/NAD-bd_sf"/>
</dbReference>
<dbReference type="PRINTS" id="PR00368">
    <property type="entry name" value="FADPNR"/>
</dbReference>
<evidence type="ECO:0000256" key="5">
    <source>
        <dbReference type="ARBA" id="ARBA00023002"/>
    </source>
</evidence>
<evidence type="ECO:0000256" key="3">
    <source>
        <dbReference type="ARBA" id="ARBA00022630"/>
    </source>
</evidence>
<dbReference type="SUPFAM" id="SSF55424">
    <property type="entry name" value="FAD/NAD-linked reductases, dimerisation (C-terminal) domain"/>
    <property type="match status" value="1"/>
</dbReference>
<evidence type="ECO:0000313" key="8">
    <source>
        <dbReference type="EMBL" id="KAA8482547.1"/>
    </source>
</evidence>
<proteinExistence type="inferred from homology"/>
<dbReference type="RefSeq" id="WP_128770521.1">
    <property type="nucleotide sequence ID" value="NZ_RXOC01000011.1"/>
</dbReference>
<comment type="cofactor">
    <cofactor evidence="1">
        <name>FAD</name>
        <dbReference type="ChEBI" id="CHEBI:57692"/>
    </cofactor>
</comment>
<dbReference type="PRINTS" id="PR00411">
    <property type="entry name" value="PNDRDTASEI"/>
</dbReference>
<evidence type="ECO:0000313" key="10">
    <source>
        <dbReference type="Proteomes" id="UP000290848"/>
    </source>
</evidence>
<evidence type="ECO:0000313" key="11">
    <source>
        <dbReference type="Proteomes" id="UP000322918"/>
    </source>
</evidence>
<sequence>MKYVIIGGVAGGASTAARLRRMDEKAEIVIFEKGKYISYANCGLPYYIGDVIKDRNKLFVQTASSFSKRFNIDVRVSTEVTRINVPFKTVTARNCQTGEVYEEDFDKLVLAPGAEPVRPPLPGIELEGIFTLRNVTDTDYIKEYITEHKTQRAVVIGAGFIGLEMAENLHHLGVDIHIVEMGPQILAPLDAPVAALVQQHIRTKGVNLHLNSVVTGFGKSEAGALNVLLKDGESIGCDLVILSIGVRPDTRLAAPAGLQLGITGGILVDEYLHTSEPDIYAVGDAIEFTNPITGKPAITYLAGPANKQGRICANNMVLGDIQKYEGSINTAIVKVFDMTVGAAGVPAKHLEKDGIKHIVSTTHSGSHAGYYPGAQQMSIQITFSPDTGQLLGAQVAGYEGVDKRLDVMSSVIKNKGTLFDLCNFEHAYAPPFSSAKDPVNIAGFVAENILQGRLKVIQGKDLRNVEEECFLLDVRTRAEYESGCIPNAVNIPVDELRDRLKEIPVEKKVILYCQIGLRGYLAQRILVQHDFTNVLNLSGGYYLWKICDDEIHCEHTAVC</sequence>
<evidence type="ECO:0000256" key="4">
    <source>
        <dbReference type="ARBA" id="ARBA00022827"/>
    </source>
</evidence>
<dbReference type="PANTHER" id="PTHR43429">
    <property type="entry name" value="PYRIDINE NUCLEOTIDE-DISULFIDE OXIDOREDUCTASE DOMAIN-CONTAINING"/>
    <property type="match status" value="1"/>
</dbReference>
<dbReference type="SUPFAM" id="SSF52821">
    <property type="entry name" value="Rhodanese/Cell cycle control phosphatase"/>
    <property type="match status" value="1"/>
</dbReference>
<dbReference type="InterPro" id="IPR016156">
    <property type="entry name" value="FAD/NAD-linked_Rdtase_dimer_sf"/>
</dbReference>
<name>A0A4V1KHU8_9SPHI</name>
<dbReference type="Proteomes" id="UP000322918">
    <property type="component" value="Unassembled WGS sequence"/>
</dbReference>
<accession>A0A4V1KHU8</accession>
<keyword evidence="11" id="KW-1185">Reference proteome</keyword>
<reference evidence="8 11" key="2">
    <citation type="submission" date="2019-09" db="EMBL/GenBank/DDBJ databases">
        <title>Pararcticibacter amylolyticus gen. nov., sp. nov., isolated from a rottenly hemp rope, and reclassification of Pedobacter tournemirensis as Pararcticibacter tournemirensis comb. nov.</title>
        <authorList>
            <person name="Cai Y."/>
        </authorList>
    </citation>
    <scope>NUCLEOTIDE SEQUENCE [LARGE SCALE GENOMIC DNA]</scope>
    <source>
        <strain evidence="8 11">TF5-37.2-LB10</strain>
    </source>
</reference>
<reference evidence="9 10" key="1">
    <citation type="submission" date="2018-12" db="EMBL/GenBank/DDBJ databases">
        <title>The Draft Genome Sequence of the Soil Bacterium Pedobacter tournemirensis R1.</title>
        <authorList>
            <person name="He J."/>
        </authorList>
    </citation>
    <scope>NUCLEOTIDE SEQUENCE [LARGE SCALE GENOMIC DNA]</scope>
    <source>
        <strain evidence="9 10">R1</strain>
    </source>
</reference>
<feature type="domain" description="Rhodanese" evidence="7">
    <location>
        <begin position="465"/>
        <end position="549"/>
    </location>
</feature>
<dbReference type="SMART" id="SM00450">
    <property type="entry name" value="RHOD"/>
    <property type="match status" value="1"/>
</dbReference>
<evidence type="ECO:0000256" key="2">
    <source>
        <dbReference type="ARBA" id="ARBA00009130"/>
    </source>
</evidence>
<keyword evidence="6" id="KW-0676">Redox-active center</keyword>
<dbReference type="Pfam" id="PF02852">
    <property type="entry name" value="Pyr_redox_dim"/>
    <property type="match status" value="1"/>
</dbReference>
<keyword evidence="4" id="KW-0274">FAD</keyword>
<dbReference type="InterPro" id="IPR004099">
    <property type="entry name" value="Pyr_nucl-diS_OxRdtase_dimer"/>
</dbReference>
<dbReference type="OrthoDB" id="9792592at2"/>
<evidence type="ECO:0000256" key="1">
    <source>
        <dbReference type="ARBA" id="ARBA00001974"/>
    </source>
</evidence>
<dbReference type="Proteomes" id="UP000290848">
    <property type="component" value="Unassembled WGS sequence"/>
</dbReference>
<dbReference type="InterPro" id="IPR023753">
    <property type="entry name" value="FAD/NAD-binding_dom"/>
</dbReference>
<protein>
    <submittedName>
        <fullName evidence="9">CoA-disulfide reductase</fullName>
    </submittedName>
</protein>
<dbReference type="Pfam" id="PF07992">
    <property type="entry name" value="Pyr_redox_2"/>
    <property type="match status" value="1"/>
</dbReference>
<comment type="similarity">
    <text evidence="2">Belongs to the class-III pyridine nucleotide-disulfide oxidoreductase family.</text>
</comment>
<gene>
    <name evidence="9" type="ORF">EKH83_16305</name>
    <name evidence="8" type="ORF">F1649_11245</name>
</gene>
<dbReference type="SUPFAM" id="SSF51905">
    <property type="entry name" value="FAD/NAD(P)-binding domain"/>
    <property type="match status" value="1"/>
</dbReference>
<evidence type="ECO:0000259" key="7">
    <source>
        <dbReference type="PROSITE" id="PS50206"/>
    </source>
</evidence>
<keyword evidence="3" id="KW-0285">Flavoprotein</keyword>
<dbReference type="InterPro" id="IPR036873">
    <property type="entry name" value="Rhodanese-like_dom_sf"/>
</dbReference>
<organism evidence="9 10">
    <name type="scientific">Arcticibacter tournemirensis</name>
    <dbReference type="NCBI Taxonomy" id="699437"/>
    <lineage>
        <taxon>Bacteria</taxon>
        <taxon>Pseudomonadati</taxon>
        <taxon>Bacteroidota</taxon>
        <taxon>Sphingobacteriia</taxon>
        <taxon>Sphingobacteriales</taxon>
        <taxon>Sphingobacteriaceae</taxon>
        <taxon>Arcticibacter</taxon>
    </lineage>
</organism>
<dbReference type="AlphaFoldDB" id="A0A4V1KHU8"/>
<comment type="caution">
    <text evidence="9">The sequence shown here is derived from an EMBL/GenBank/DDBJ whole genome shotgun (WGS) entry which is preliminary data.</text>
</comment>
<dbReference type="Pfam" id="PF00581">
    <property type="entry name" value="Rhodanese"/>
    <property type="match status" value="1"/>
</dbReference>
<evidence type="ECO:0000313" key="9">
    <source>
        <dbReference type="EMBL" id="RXF68442.1"/>
    </source>
</evidence>
<dbReference type="InterPro" id="IPR001763">
    <property type="entry name" value="Rhodanese-like_dom"/>
</dbReference>
<dbReference type="PANTHER" id="PTHR43429:SF1">
    <property type="entry name" value="NAD(P)H SULFUR OXIDOREDUCTASE (COA-DEPENDENT)"/>
    <property type="match status" value="1"/>
</dbReference>
<dbReference type="EMBL" id="RXOC01000011">
    <property type="protein sequence ID" value="RXF68442.1"/>
    <property type="molecule type" value="Genomic_DNA"/>
</dbReference>